<protein>
    <recommendedName>
        <fullName evidence="3">Transposase</fullName>
    </recommendedName>
</protein>
<evidence type="ECO:0000313" key="1">
    <source>
        <dbReference type="EMBL" id="SJM89841.1"/>
    </source>
</evidence>
<dbReference type="AlphaFoldDB" id="A0A1R4H0U3"/>
<evidence type="ECO:0000313" key="2">
    <source>
        <dbReference type="Proteomes" id="UP000195442"/>
    </source>
</evidence>
<evidence type="ECO:0008006" key="3">
    <source>
        <dbReference type="Google" id="ProtNLM"/>
    </source>
</evidence>
<reference evidence="2" key="1">
    <citation type="submission" date="2017-02" db="EMBL/GenBank/DDBJ databases">
        <authorList>
            <person name="Daims H."/>
        </authorList>
    </citation>
    <scope>NUCLEOTIDE SEQUENCE [LARGE SCALE GENOMIC DNA]</scope>
</reference>
<keyword evidence="2" id="KW-1185">Reference proteome</keyword>
<dbReference type="Proteomes" id="UP000195442">
    <property type="component" value="Unassembled WGS sequence"/>
</dbReference>
<organism evidence="1 2">
    <name type="scientific">Crenothrix polyspora</name>
    <dbReference type="NCBI Taxonomy" id="360316"/>
    <lineage>
        <taxon>Bacteria</taxon>
        <taxon>Pseudomonadati</taxon>
        <taxon>Pseudomonadota</taxon>
        <taxon>Gammaproteobacteria</taxon>
        <taxon>Methylococcales</taxon>
        <taxon>Crenotrichaceae</taxon>
        <taxon>Crenothrix</taxon>
    </lineage>
</organism>
<dbReference type="EMBL" id="FUKJ01000043">
    <property type="protein sequence ID" value="SJM89841.1"/>
    <property type="molecule type" value="Genomic_DNA"/>
</dbReference>
<name>A0A1R4H0U3_9GAMM</name>
<sequence length="58" mass="6219">MESKVASAEEKRLEKGIHQASKAIALNMLSKGIDIATISEVTGLTESVVATFLTSKER</sequence>
<accession>A0A1R4H0U3</accession>
<gene>
    <name evidence="1" type="ORF">CRENPOLYSF2_1370002</name>
</gene>
<dbReference type="RefSeq" id="WP_179210110.1">
    <property type="nucleotide sequence ID" value="NZ_FUKJ01000043.1"/>
</dbReference>
<proteinExistence type="predicted"/>